<feature type="coiled-coil region" evidence="9">
    <location>
        <begin position="223"/>
        <end position="250"/>
    </location>
</feature>
<evidence type="ECO:0000256" key="10">
    <source>
        <dbReference type="SAM" id="MobiDB-lite"/>
    </source>
</evidence>
<dbReference type="InterPro" id="IPR018181">
    <property type="entry name" value="Heat_shock_70_CS"/>
</dbReference>
<dbReference type="InterPro" id="IPR012725">
    <property type="entry name" value="Chaperone_DnaK"/>
</dbReference>
<evidence type="ECO:0000256" key="4">
    <source>
        <dbReference type="ARBA" id="ARBA00022840"/>
    </source>
</evidence>
<sequence length="618" mass="66335">MARAVGIDLGTTNSCVAVLEGGEPTVITNAEGSRTTPSVVAFAKNGEVLVGEVAKRQAVTNVDRTIRSVKRHIGTDWSVKIDDKDFNPQQISAFILQKLKRDAEAYLGEDVTDAVITVPAYFSDSQRQATKEAGTIAGLNVLRIINEPTSAALAYHLEKEDEATILVYDLGGGTFDVSLLEVGDGVVEVKATNGDNHLGGDDWDQAIVDWLVEKFKNSNGVDLAKDKMALQRLRESAEKAKIELSSSSETQINLPYITASAEGPLHLDEKLSRAEFQRLTSDLVERTKTPFQQVIKDAGIQLSEIDHVVLVGGSTRMPAIAELVKEMTGGKEPNKGVNPDEVVAIGAALQAGVLKGEVKDVLLLDVTPLSLGIETKGGVFTKLIERNTTIPTKRSEIFTTADDNQPSVQIQVYQGERDIAQYNKKLGVFDLTGLPPAPRGVPQIEVTFDIDANGIVSVTAKDLGTGKEQSVTISGGSAMSKEDIDQMVRDAEQYAEEDRKRREEAEVRNNAESLVYQTEKVIKDNEDKVPADVRSETEAAVAELKTALEGTDTEAIRSASEKVALASQKIGSAIYSQGQQGEDAAQPGAENADASADDSDVVDAEIVDEDNGKGNQGS</sequence>
<comment type="induction">
    <text evidence="7">By stress conditions e.g. heat shock.</text>
</comment>
<evidence type="ECO:0000256" key="6">
    <source>
        <dbReference type="ARBA" id="ARBA00023186"/>
    </source>
</evidence>
<dbReference type="PROSITE" id="PS00297">
    <property type="entry name" value="HSP70_1"/>
    <property type="match status" value="1"/>
</dbReference>
<dbReference type="NCBIfam" id="TIGR02350">
    <property type="entry name" value="prok_dnaK"/>
    <property type="match status" value="1"/>
</dbReference>
<evidence type="ECO:0000256" key="5">
    <source>
        <dbReference type="ARBA" id="ARBA00023016"/>
    </source>
</evidence>
<keyword evidence="6 7" id="KW-0143">Chaperone</keyword>
<keyword evidence="3 7" id="KW-0547">Nucleotide-binding</keyword>
<comment type="function">
    <text evidence="7">Acts as a chaperone.</text>
</comment>
<dbReference type="PANTHER" id="PTHR19375">
    <property type="entry name" value="HEAT SHOCK PROTEIN 70KDA"/>
    <property type="match status" value="1"/>
</dbReference>
<dbReference type="SUPFAM" id="SSF53067">
    <property type="entry name" value="Actin-like ATPase domain"/>
    <property type="match status" value="2"/>
</dbReference>
<dbReference type="HAMAP" id="MF_00332">
    <property type="entry name" value="DnaK"/>
    <property type="match status" value="1"/>
</dbReference>
<feature type="region of interest" description="Disordered" evidence="10">
    <location>
        <begin position="576"/>
        <end position="618"/>
    </location>
</feature>
<organism evidence="11 12">
    <name type="scientific">Nocardiopsis terrae</name>
    <dbReference type="NCBI Taxonomy" id="372655"/>
    <lineage>
        <taxon>Bacteria</taxon>
        <taxon>Bacillati</taxon>
        <taxon>Actinomycetota</taxon>
        <taxon>Actinomycetes</taxon>
        <taxon>Streptosporangiales</taxon>
        <taxon>Nocardiopsidaceae</taxon>
        <taxon>Nocardiopsis</taxon>
    </lineage>
</organism>
<dbReference type="PROSITE" id="PS00329">
    <property type="entry name" value="HSP70_2"/>
    <property type="match status" value="1"/>
</dbReference>
<dbReference type="InterPro" id="IPR013126">
    <property type="entry name" value="Hsp_70_fam"/>
</dbReference>
<accession>A0ABR9HAB3</accession>
<dbReference type="RefSeq" id="WP_191275545.1">
    <property type="nucleotide sequence ID" value="NZ_BMXJ01000009.1"/>
</dbReference>
<evidence type="ECO:0000256" key="8">
    <source>
        <dbReference type="RuleBase" id="RU003322"/>
    </source>
</evidence>
<evidence type="ECO:0000256" key="2">
    <source>
        <dbReference type="ARBA" id="ARBA00022553"/>
    </source>
</evidence>
<dbReference type="Gene3D" id="3.30.420.40">
    <property type="match status" value="2"/>
</dbReference>
<dbReference type="Gene3D" id="1.20.1270.10">
    <property type="match status" value="1"/>
</dbReference>
<keyword evidence="4 7" id="KW-0067">ATP-binding</keyword>
<keyword evidence="9" id="KW-0175">Coiled coil</keyword>
<keyword evidence="12" id="KW-1185">Reference proteome</keyword>
<name>A0ABR9HAB3_9ACTN</name>
<dbReference type="InterPro" id="IPR029047">
    <property type="entry name" value="HSP70_peptide-bd_sf"/>
</dbReference>
<proteinExistence type="evidence at transcript level"/>
<feature type="modified residue" description="Phosphothreonine; by autocatalysis" evidence="7">
    <location>
        <position position="174"/>
    </location>
</feature>
<evidence type="ECO:0000256" key="7">
    <source>
        <dbReference type="HAMAP-Rule" id="MF_00332"/>
    </source>
</evidence>
<evidence type="ECO:0000313" key="11">
    <source>
        <dbReference type="EMBL" id="MBE1455991.1"/>
    </source>
</evidence>
<protein>
    <recommendedName>
        <fullName evidence="7">Chaperone protein DnaK</fullName>
    </recommendedName>
    <alternativeName>
        <fullName evidence="7">HSP70</fullName>
    </alternativeName>
    <alternativeName>
        <fullName evidence="7">Heat shock 70 kDa protein</fullName>
    </alternativeName>
    <alternativeName>
        <fullName evidence="7">Heat shock protein 70</fullName>
    </alternativeName>
</protein>
<keyword evidence="5 7" id="KW-0346">Stress response</keyword>
<gene>
    <name evidence="7" type="primary">dnaK</name>
    <name evidence="11" type="ORF">H4W79_000205</name>
</gene>
<evidence type="ECO:0000256" key="9">
    <source>
        <dbReference type="SAM" id="Coils"/>
    </source>
</evidence>
<evidence type="ECO:0000313" key="12">
    <source>
        <dbReference type="Proteomes" id="UP000598217"/>
    </source>
</evidence>
<evidence type="ECO:0000256" key="1">
    <source>
        <dbReference type="ARBA" id="ARBA00007381"/>
    </source>
</evidence>
<dbReference type="Pfam" id="PF00012">
    <property type="entry name" value="HSP70"/>
    <property type="match status" value="2"/>
</dbReference>
<dbReference type="PROSITE" id="PS01036">
    <property type="entry name" value="HSP70_3"/>
    <property type="match status" value="1"/>
</dbReference>
<dbReference type="InterPro" id="IPR043129">
    <property type="entry name" value="ATPase_NBD"/>
</dbReference>
<keyword evidence="2 7" id="KW-0597">Phosphoprotein</keyword>
<comment type="caution">
    <text evidence="11">The sequence shown here is derived from an EMBL/GenBank/DDBJ whole genome shotgun (WGS) entry which is preliminary data.</text>
</comment>
<dbReference type="Proteomes" id="UP000598217">
    <property type="component" value="Unassembled WGS sequence"/>
</dbReference>
<dbReference type="PRINTS" id="PR00301">
    <property type="entry name" value="HEATSHOCK70"/>
</dbReference>
<dbReference type="Gene3D" id="2.60.34.10">
    <property type="entry name" value="Substrate Binding Domain Of DNAk, Chain A, domain 1"/>
    <property type="match status" value="1"/>
</dbReference>
<dbReference type="CDD" id="cd10234">
    <property type="entry name" value="ASKHA_NBD_HSP70_DnaK-like"/>
    <property type="match status" value="1"/>
</dbReference>
<evidence type="ECO:0000256" key="3">
    <source>
        <dbReference type="ARBA" id="ARBA00022741"/>
    </source>
</evidence>
<dbReference type="EMBL" id="JADBDY010000001">
    <property type="protein sequence ID" value="MBE1455991.1"/>
    <property type="molecule type" value="Genomic_DNA"/>
</dbReference>
<dbReference type="NCBIfam" id="NF001413">
    <property type="entry name" value="PRK00290.1"/>
    <property type="match status" value="1"/>
</dbReference>
<feature type="compositionally biased region" description="Acidic residues" evidence="10">
    <location>
        <begin position="595"/>
        <end position="609"/>
    </location>
</feature>
<dbReference type="Gene3D" id="3.90.640.10">
    <property type="entry name" value="Actin, Chain A, domain 4"/>
    <property type="match status" value="1"/>
</dbReference>
<dbReference type="SUPFAM" id="SSF100934">
    <property type="entry name" value="Heat shock protein 70kD (HSP70), C-terminal subdomain"/>
    <property type="match status" value="1"/>
</dbReference>
<reference evidence="11 12" key="1">
    <citation type="submission" date="2020-10" db="EMBL/GenBank/DDBJ databases">
        <title>Sequencing the genomes of 1000 actinobacteria strains.</title>
        <authorList>
            <person name="Klenk H.-P."/>
        </authorList>
    </citation>
    <scope>NUCLEOTIDE SEQUENCE [LARGE SCALE GENOMIC DNA]</scope>
    <source>
        <strain evidence="11 12">DSM 45157</strain>
    </source>
</reference>
<dbReference type="SUPFAM" id="SSF100920">
    <property type="entry name" value="Heat shock protein 70kD (HSP70), peptide-binding domain"/>
    <property type="match status" value="1"/>
</dbReference>
<dbReference type="InterPro" id="IPR029048">
    <property type="entry name" value="HSP70_C_sf"/>
</dbReference>
<comment type="similarity">
    <text evidence="1 7 8">Belongs to the heat shock protein 70 family.</text>
</comment>